<keyword evidence="3" id="KW-1185">Reference proteome</keyword>
<dbReference type="EMBL" id="JACEEZ010026128">
    <property type="protein sequence ID" value="KAG0694596.1"/>
    <property type="molecule type" value="Genomic_DNA"/>
</dbReference>
<sequence length="109" mass="12289">MAGMRASQPGNSPQNLIQSKDKLKGNAYPHLTECKTSQQWNARYVCDPDCDVPAKYILCISSTPYTWVPETKLEKHEYEDSNGRGLLRGSRSRCPSSPYIRPITNNIVD</sequence>
<feature type="compositionally biased region" description="Polar residues" evidence="1">
    <location>
        <begin position="8"/>
        <end position="18"/>
    </location>
</feature>
<organism evidence="2 3">
    <name type="scientific">Chionoecetes opilio</name>
    <name type="common">Atlantic snow crab</name>
    <name type="synonym">Cancer opilio</name>
    <dbReference type="NCBI Taxonomy" id="41210"/>
    <lineage>
        <taxon>Eukaryota</taxon>
        <taxon>Metazoa</taxon>
        <taxon>Ecdysozoa</taxon>
        <taxon>Arthropoda</taxon>
        <taxon>Crustacea</taxon>
        <taxon>Multicrustacea</taxon>
        <taxon>Malacostraca</taxon>
        <taxon>Eumalacostraca</taxon>
        <taxon>Eucarida</taxon>
        <taxon>Decapoda</taxon>
        <taxon>Pleocyemata</taxon>
        <taxon>Brachyura</taxon>
        <taxon>Eubrachyura</taxon>
        <taxon>Majoidea</taxon>
        <taxon>Majidae</taxon>
        <taxon>Chionoecetes</taxon>
    </lineage>
</organism>
<reference evidence="2" key="1">
    <citation type="submission" date="2020-07" db="EMBL/GenBank/DDBJ databases">
        <title>The High-quality genome of the commercially important snow crab, Chionoecetes opilio.</title>
        <authorList>
            <person name="Jeong J.-H."/>
            <person name="Ryu S."/>
        </authorList>
    </citation>
    <scope>NUCLEOTIDE SEQUENCE</scope>
    <source>
        <strain evidence="2">MADBK_172401_WGS</strain>
        <tissue evidence="2">Digestive gland</tissue>
    </source>
</reference>
<comment type="caution">
    <text evidence="2">The sequence shown here is derived from an EMBL/GenBank/DDBJ whole genome shotgun (WGS) entry which is preliminary data.</text>
</comment>
<dbReference type="AlphaFoldDB" id="A0A8J8WCU1"/>
<dbReference type="Proteomes" id="UP000770661">
    <property type="component" value="Unassembled WGS sequence"/>
</dbReference>
<feature type="region of interest" description="Disordered" evidence="1">
    <location>
        <begin position="1"/>
        <end position="22"/>
    </location>
</feature>
<evidence type="ECO:0000313" key="3">
    <source>
        <dbReference type="Proteomes" id="UP000770661"/>
    </source>
</evidence>
<accession>A0A8J8WCU1</accession>
<protein>
    <submittedName>
        <fullName evidence="2">Uncharacterized protein</fullName>
    </submittedName>
</protein>
<evidence type="ECO:0000313" key="2">
    <source>
        <dbReference type="EMBL" id="KAG0694596.1"/>
    </source>
</evidence>
<name>A0A8J8WCU1_CHIOP</name>
<evidence type="ECO:0000256" key="1">
    <source>
        <dbReference type="SAM" id="MobiDB-lite"/>
    </source>
</evidence>
<proteinExistence type="predicted"/>
<gene>
    <name evidence="2" type="ORF">GWK47_027174</name>
</gene>